<comment type="caution">
    <text evidence="1">The sequence shown here is derived from an EMBL/GenBank/DDBJ whole genome shotgun (WGS) entry which is preliminary data.</text>
</comment>
<reference evidence="1 2" key="1">
    <citation type="submission" date="2022-03" db="EMBL/GenBank/DDBJ databases">
        <authorList>
            <person name="Macdonald S."/>
            <person name="Ahmed S."/>
            <person name="Newling K."/>
        </authorList>
    </citation>
    <scope>NUCLEOTIDE SEQUENCE [LARGE SCALE GENOMIC DNA]</scope>
</reference>
<name>A0ABC8KT31_ERUVS</name>
<gene>
    <name evidence="1" type="ORF">ERUC_LOCUS28168</name>
</gene>
<dbReference type="AlphaFoldDB" id="A0ABC8KT31"/>
<evidence type="ECO:0008006" key="3">
    <source>
        <dbReference type="Google" id="ProtNLM"/>
    </source>
</evidence>
<evidence type="ECO:0000313" key="2">
    <source>
        <dbReference type="Proteomes" id="UP001642260"/>
    </source>
</evidence>
<sequence length="65" mass="7522">MMKKQSPDRKTNIIGTLGYIAPEYLSTKAGLYGELEEGEKIVLEDHFFAEEHCITRFVKFALEKR</sequence>
<proteinExistence type="predicted"/>
<protein>
    <recommendedName>
        <fullName evidence="3">Protein kinase domain-containing protein</fullName>
    </recommendedName>
</protein>
<dbReference type="Proteomes" id="UP001642260">
    <property type="component" value="Unassembled WGS sequence"/>
</dbReference>
<evidence type="ECO:0000313" key="1">
    <source>
        <dbReference type="EMBL" id="CAH8362412.1"/>
    </source>
</evidence>
<accession>A0ABC8KT31</accession>
<dbReference type="EMBL" id="CAKOAT010330709">
    <property type="protein sequence ID" value="CAH8362412.1"/>
    <property type="molecule type" value="Genomic_DNA"/>
</dbReference>
<keyword evidence="2" id="KW-1185">Reference proteome</keyword>
<organism evidence="1 2">
    <name type="scientific">Eruca vesicaria subsp. sativa</name>
    <name type="common">Garden rocket</name>
    <name type="synonym">Eruca sativa</name>
    <dbReference type="NCBI Taxonomy" id="29727"/>
    <lineage>
        <taxon>Eukaryota</taxon>
        <taxon>Viridiplantae</taxon>
        <taxon>Streptophyta</taxon>
        <taxon>Embryophyta</taxon>
        <taxon>Tracheophyta</taxon>
        <taxon>Spermatophyta</taxon>
        <taxon>Magnoliopsida</taxon>
        <taxon>eudicotyledons</taxon>
        <taxon>Gunneridae</taxon>
        <taxon>Pentapetalae</taxon>
        <taxon>rosids</taxon>
        <taxon>malvids</taxon>
        <taxon>Brassicales</taxon>
        <taxon>Brassicaceae</taxon>
        <taxon>Brassiceae</taxon>
        <taxon>Eruca</taxon>
    </lineage>
</organism>